<dbReference type="SUPFAM" id="SSF47473">
    <property type="entry name" value="EF-hand"/>
    <property type="match status" value="1"/>
</dbReference>
<reference evidence="4 5" key="1">
    <citation type="submission" date="2024-07" db="EMBL/GenBank/DDBJ databases">
        <title>Section-level genome sequencing and comparative genomics of Aspergillus sections Usti and Cavernicolus.</title>
        <authorList>
            <consortium name="Lawrence Berkeley National Laboratory"/>
            <person name="Nybo J.L."/>
            <person name="Vesth T.C."/>
            <person name="Theobald S."/>
            <person name="Frisvad J.C."/>
            <person name="Larsen T.O."/>
            <person name="Kjaerboelling I."/>
            <person name="Rothschild-Mancinelli K."/>
            <person name="Lyhne E.K."/>
            <person name="Kogle M.E."/>
            <person name="Barry K."/>
            <person name="Clum A."/>
            <person name="Na H."/>
            <person name="Ledsgaard L."/>
            <person name="Lin J."/>
            <person name="Lipzen A."/>
            <person name="Kuo A."/>
            <person name="Riley R."/>
            <person name="Mondo S."/>
            <person name="Labutti K."/>
            <person name="Haridas S."/>
            <person name="Pangalinan J."/>
            <person name="Salamov A.A."/>
            <person name="Simmons B.A."/>
            <person name="Magnuson J.K."/>
            <person name="Chen J."/>
            <person name="Drula E."/>
            <person name="Henrissat B."/>
            <person name="Wiebenga A."/>
            <person name="Lubbers R.J."/>
            <person name="Gomes A.C."/>
            <person name="Macurrencykelacurrency M.R."/>
            <person name="Stajich J."/>
            <person name="Grigoriev I.V."/>
            <person name="Mortensen U.H."/>
            <person name="De Vries R.P."/>
            <person name="Baker S.E."/>
            <person name="Andersen M.R."/>
        </authorList>
    </citation>
    <scope>NUCLEOTIDE SEQUENCE [LARGE SCALE GENOMIC DNA]</scope>
    <source>
        <strain evidence="4 5">CBS 449.75</strain>
    </source>
</reference>
<evidence type="ECO:0000256" key="3">
    <source>
        <dbReference type="SAM" id="MobiDB-lite"/>
    </source>
</evidence>
<dbReference type="InterPro" id="IPR011992">
    <property type="entry name" value="EF-hand-dom_pair"/>
</dbReference>
<proteinExistence type="predicted"/>
<sequence length="195" mass="21084">MIPAQPPKKRSAPSASSSAPKKARQSKLAKENDITGEEESEIKEVFHLFSEPNEEFPNEKEGVIEREDVRKALIALGLPPADSKELESILSAIDPTATGYVPYAPFLAVAAAKLRSRSDEAMSAEVDAAFQLFTRGTEGPITLGDLRRIARELKEDSIGDALLKDMILEANGGGTVDAGVTLEQFQEIMLRAGVF</sequence>
<accession>A0ABR4LKL8</accession>
<feature type="region of interest" description="Disordered" evidence="3">
    <location>
        <begin position="1"/>
        <end position="40"/>
    </location>
</feature>
<dbReference type="RefSeq" id="XP_070884083.1">
    <property type="nucleotide sequence ID" value="XM_071025280.1"/>
</dbReference>
<dbReference type="PANTHER" id="PTHR23048">
    <property type="entry name" value="MYOSIN LIGHT CHAIN 1, 3"/>
    <property type="match status" value="1"/>
</dbReference>
<keyword evidence="2" id="KW-0677">Repeat</keyword>
<organism evidence="4 5">
    <name type="scientific">Aspergillus lucknowensis</name>
    <dbReference type="NCBI Taxonomy" id="176173"/>
    <lineage>
        <taxon>Eukaryota</taxon>
        <taxon>Fungi</taxon>
        <taxon>Dikarya</taxon>
        <taxon>Ascomycota</taxon>
        <taxon>Pezizomycotina</taxon>
        <taxon>Eurotiomycetes</taxon>
        <taxon>Eurotiomycetidae</taxon>
        <taxon>Eurotiales</taxon>
        <taxon>Aspergillaceae</taxon>
        <taxon>Aspergillus</taxon>
        <taxon>Aspergillus subgen. Nidulantes</taxon>
    </lineage>
</organism>
<keyword evidence="5" id="KW-1185">Reference proteome</keyword>
<evidence type="ECO:0000313" key="4">
    <source>
        <dbReference type="EMBL" id="KAL2865104.1"/>
    </source>
</evidence>
<evidence type="ECO:0000313" key="5">
    <source>
        <dbReference type="Proteomes" id="UP001610432"/>
    </source>
</evidence>
<name>A0ABR4LKL8_9EURO</name>
<dbReference type="PANTHER" id="PTHR23048:SF0">
    <property type="entry name" value="CALMODULIN LIKE 3"/>
    <property type="match status" value="1"/>
</dbReference>
<gene>
    <name evidence="4" type="ORF">BJX67DRAFT_188226</name>
</gene>
<dbReference type="InterPro" id="IPR050230">
    <property type="entry name" value="CALM/Myosin/TropC-like"/>
</dbReference>
<comment type="caution">
    <text evidence="4">The sequence shown here is derived from an EMBL/GenBank/DDBJ whole genome shotgun (WGS) entry which is preliminary data.</text>
</comment>
<evidence type="ECO:0000256" key="1">
    <source>
        <dbReference type="ARBA" id="ARBA00020786"/>
    </source>
</evidence>
<dbReference type="EMBL" id="JBFXLQ010000034">
    <property type="protein sequence ID" value="KAL2865104.1"/>
    <property type="molecule type" value="Genomic_DNA"/>
</dbReference>
<dbReference type="Gene3D" id="1.10.238.10">
    <property type="entry name" value="EF-hand"/>
    <property type="match status" value="1"/>
</dbReference>
<protein>
    <recommendedName>
        <fullName evidence="1">Calmodulin</fullName>
    </recommendedName>
</protein>
<dbReference type="GeneID" id="98140352"/>
<dbReference type="Proteomes" id="UP001610432">
    <property type="component" value="Unassembled WGS sequence"/>
</dbReference>
<evidence type="ECO:0000256" key="2">
    <source>
        <dbReference type="ARBA" id="ARBA00022737"/>
    </source>
</evidence>